<evidence type="ECO:0000313" key="2">
    <source>
        <dbReference type="Proteomes" id="UP000789525"/>
    </source>
</evidence>
<protein>
    <submittedName>
        <fullName evidence="1">9171_t:CDS:1</fullName>
    </submittedName>
</protein>
<proteinExistence type="predicted"/>
<comment type="caution">
    <text evidence="1">The sequence shown here is derived from an EMBL/GenBank/DDBJ whole genome shotgun (WGS) entry which is preliminary data.</text>
</comment>
<reference evidence="1" key="1">
    <citation type="submission" date="2021-06" db="EMBL/GenBank/DDBJ databases">
        <authorList>
            <person name="Kallberg Y."/>
            <person name="Tangrot J."/>
            <person name="Rosling A."/>
        </authorList>
    </citation>
    <scope>NUCLEOTIDE SEQUENCE</scope>
    <source>
        <strain evidence="1">CL356</strain>
    </source>
</reference>
<dbReference type="EMBL" id="CAJVPT010044824">
    <property type="protein sequence ID" value="CAG8735072.1"/>
    <property type="molecule type" value="Genomic_DNA"/>
</dbReference>
<accession>A0ACA9Q5X0</accession>
<sequence>KFRFAVGVVEPVDENTAVLLDDDPFFDVEDEWEIPLQRLKHAADVPLYLGCLKNLMKTPRTQTYDEMMVESWDEVGDNVVVTTLEMKDRLILLYYIGMLLDQQG</sequence>
<organism evidence="1 2">
    <name type="scientific">Acaulospora colombiana</name>
    <dbReference type="NCBI Taxonomy" id="27376"/>
    <lineage>
        <taxon>Eukaryota</taxon>
        <taxon>Fungi</taxon>
        <taxon>Fungi incertae sedis</taxon>
        <taxon>Mucoromycota</taxon>
        <taxon>Glomeromycotina</taxon>
        <taxon>Glomeromycetes</taxon>
        <taxon>Diversisporales</taxon>
        <taxon>Acaulosporaceae</taxon>
        <taxon>Acaulospora</taxon>
    </lineage>
</organism>
<name>A0ACA9Q5X0_9GLOM</name>
<keyword evidence="2" id="KW-1185">Reference proteome</keyword>
<gene>
    <name evidence="1" type="ORF">ACOLOM_LOCUS11866</name>
</gene>
<dbReference type="Proteomes" id="UP000789525">
    <property type="component" value="Unassembled WGS sequence"/>
</dbReference>
<evidence type="ECO:0000313" key="1">
    <source>
        <dbReference type="EMBL" id="CAG8735072.1"/>
    </source>
</evidence>
<feature type="non-terminal residue" evidence="1">
    <location>
        <position position="1"/>
    </location>
</feature>